<dbReference type="InterPro" id="IPR051395">
    <property type="entry name" value="Cytochrome_c_Peroxidase/MauG"/>
</dbReference>
<evidence type="ECO:0000256" key="4">
    <source>
        <dbReference type="ARBA" id="ARBA00022729"/>
    </source>
</evidence>
<dbReference type="Proteomes" id="UP001497493">
    <property type="component" value="Chromosome"/>
</dbReference>
<evidence type="ECO:0000256" key="5">
    <source>
        <dbReference type="ARBA" id="ARBA00022764"/>
    </source>
</evidence>
<dbReference type="EMBL" id="OZ026884">
    <property type="protein sequence ID" value="CAL1241411.1"/>
    <property type="molecule type" value="Genomic_DNA"/>
</dbReference>
<keyword evidence="5" id="KW-0574">Periplasm</keyword>
<proteinExistence type="predicted"/>
<keyword evidence="3 8" id="KW-0479">Metal-binding</keyword>
<dbReference type="Gene3D" id="1.10.760.10">
    <property type="entry name" value="Cytochrome c-like domain"/>
    <property type="match status" value="2"/>
</dbReference>
<dbReference type="PANTHER" id="PTHR30600:SF7">
    <property type="entry name" value="CYTOCHROME C PEROXIDASE-RELATED"/>
    <property type="match status" value="1"/>
</dbReference>
<gene>
    <name evidence="10" type="primary">ccpA</name>
    <name evidence="10" type="ORF">MECH1_V1_2635</name>
</gene>
<keyword evidence="7 8" id="KW-0408">Iron</keyword>
<protein>
    <submittedName>
        <fullName evidence="10">Cytochrome c551 peroxidase</fullName>
        <ecNumber evidence="10">1.11.1.5</ecNumber>
    </submittedName>
</protein>
<evidence type="ECO:0000313" key="11">
    <source>
        <dbReference type="Proteomes" id="UP001497493"/>
    </source>
</evidence>
<dbReference type="GO" id="GO:0004130">
    <property type="term" value="F:cytochrome-c peroxidase activity"/>
    <property type="evidence" value="ECO:0007669"/>
    <property type="project" value="UniProtKB-EC"/>
</dbReference>
<keyword evidence="10" id="KW-0575">Peroxidase</keyword>
<dbReference type="PROSITE" id="PS51007">
    <property type="entry name" value="CYTC"/>
    <property type="match status" value="1"/>
</dbReference>
<evidence type="ECO:0000256" key="7">
    <source>
        <dbReference type="ARBA" id="ARBA00023004"/>
    </source>
</evidence>
<keyword evidence="6 10" id="KW-0560">Oxidoreductase</keyword>
<feature type="domain" description="Cytochrome c" evidence="9">
    <location>
        <begin position="218"/>
        <end position="336"/>
    </location>
</feature>
<keyword evidence="4" id="KW-0732">Signal</keyword>
<evidence type="ECO:0000256" key="6">
    <source>
        <dbReference type="ARBA" id="ARBA00023002"/>
    </source>
</evidence>
<dbReference type="InterPro" id="IPR026259">
    <property type="entry name" value="MauG/Cytc_peroxidase"/>
</dbReference>
<keyword evidence="11" id="KW-1185">Reference proteome</keyword>
<dbReference type="RefSeq" id="WP_348757931.1">
    <property type="nucleotide sequence ID" value="NZ_OZ026884.1"/>
</dbReference>
<keyword evidence="2 8" id="KW-0349">Heme</keyword>
<dbReference type="SUPFAM" id="SSF46626">
    <property type="entry name" value="Cytochrome c"/>
    <property type="match status" value="2"/>
</dbReference>
<dbReference type="EC" id="1.11.1.5" evidence="10"/>
<evidence type="ECO:0000256" key="2">
    <source>
        <dbReference type="ARBA" id="ARBA00022617"/>
    </source>
</evidence>
<name>A0ABP1CAV6_9GAMM</name>
<evidence type="ECO:0000259" key="9">
    <source>
        <dbReference type="PROSITE" id="PS51007"/>
    </source>
</evidence>
<reference evidence="10 11" key="1">
    <citation type="submission" date="2024-04" db="EMBL/GenBank/DDBJ databases">
        <authorList>
            <person name="Cremers G."/>
        </authorList>
    </citation>
    <scope>NUCLEOTIDE SEQUENCE [LARGE SCALE GENOMIC DNA]</scope>
    <source>
        <strain evidence="10">MeCH1-AG</strain>
    </source>
</reference>
<dbReference type="PANTHER" id="PTHR30600">
    <property type="entry name" value="CYTOCHROME C PEROXIDASE-RELATED"/>
    <property type="match status" value="1"/>
</dbReference>
<comment type="subcellular location">
    <subcellularLocation>
        <location evidence="1">Periplasm</location>
    </subcellularLocation>
</comment>
<dbReference type="Pfam" id="PF03150">
    <property type="entry name" value="CCP_MauG"/>
    <property type="match status" value="1"/>
</dbReference>
<dbReference type="InterPro" id="IPR009056">
    <property type="entry name" value="Cyt_c-like_dom"/>
</dbReference>
<accession>A0ABP1CAV6</accession>
<evidence type="ECO:0000313" key="10">
    <source>
        <dbReference type="EMBL" id="CAL1241411.1"/>
    </source>
</evidence>
<sequence>MAKHSVVANRDRHRRRARAMAWAAALGAFAAHSQEADKALLEKARQHFQPLPKDMGTEAHPTLPARVALGRKLFFDPRLSLDGTVSCATCHRPGLYGTDALPRSVGVERRPNARNAPTVLNAALHFKAHWGGERADVEEQALKSLTGAASFGNPDAATVIRKLQALGYEAEFKQAFPQDPQPVKPEHWGEAIGAYERTLVTPAPFDAYLEGNVQALSPQARSGLKAFLDLGCATCHAGAALGGTSFQKFGVFEEYWKATGSAAIDEGRFKETQHPADKYHFKVPGLRNVAMTPPYFHDGSVATLPQAVRVMAKVQLGKDLGDREVDDLVAFLHSLTGPLPADFAAEPVLPARAFSPTPP</sequence>
<evidence type="ECO:0000256" key="1">
    <source>
        <dbReference type="ARBA" id="ARBA00004418"/>
    </source>
</evidence>
<evidence type="ECO:0000256" key="8">
    <source>
        <dbReference type="PROSITE-ProRule" id="PRU00433"/>
    </source>
</evidence>
<dbReference type="InterPro" id="IPR004852">
    <property type="entry name" value="Di-haem_cyt_c_peroxidsae"/>
</dbReference>
<dbReference type="InterPro" id="IPR036909">
    <property type="entry name" value="Cyt_c-like_dom_sf"/>
</dbReference>
<dbReference type="PIRSF" id="PIRSF000294">
    <property type="entry name" value="Cytochrome-c_peroxidase"/>
    <property type="match status" value="1"/>
</dbReference>
<evidence type="ECO:0000256" key="3">
    <source>
        <dbReference type="ARBA" id="ARBA00022723"/>
    </source>
</evidence>
<organism evidence="10 11">
    <name type="scientific">Candidatus Methylocalor cossyra</name>
    <dbReference type="NCBI Taxonomy" id="3108543"/>
    <lineage>
        <taxon>Bacteria</taxon>
        <taxon>Pseudomonadati</taxon>
        <taxon>Pseudomonadota</taxon>
        <taxon>Gammaproteobacteria</taxon>
        <taxon>Methylococcales</taxon>
        <taxon>Methylococcaceae</taxon>
        <taxon>Candidatus Methylocalor</taxon>
    </lineage>
</organism>